<feature type="domain" description="Predicted membrane protein YciQ-like C-terminal" evidence="3">
    <location>
        <begin position="352"/>
        <end position="628"/>
    </location>
</feature>
<evidence type="ECO:0000313" key="5">
    <source>
        <dbReference type="Proteomes" id="UP000030625"/>
    </source>
</evidence>
<feature type="transmembrane region" description="Helical" evidence="1">
    <location>
        <begin position="547"/>
        <end position="568"/>
    </location>
</feature>
<sequence length="736" mass="79640">MAAKQHALRAVRSFGIAIVVTVGIVAALLLFMASDDGGADLSYKTLDYDVQVQSNGDLKVTQHIDMKLADRSDDDGDHPWKQLYQQYTLKESDLTNITDISVRNVTTGETYQQGDIAIPSSYSTDEWNREHAKQWYIADVSQGDSNPQPFDPAKDGLVSGNTDDRSKKIEIGWNIPSITSTSSLKFDVTMTMQGVTTAYQDMATFQWEPLGVSNQIPIGKVTGTVTFPDGITADNSWAWLHTERTSTTERGDKGSLQFTVHDVRAGDYVDVVAMFDVGATSGVARTRDTTIKNGLMESEAQQEQQWRDQQRTKARIRLIAGVAIAVIGLVLCVIAVVLALRSFNRSQYHGGVEYWRDEPEMSPASAAELLYIVDNKHSKTLSSRKMSASVLSLASRGAIAIYPGPAAMYRGIDMSRSRNADIAQLISNDPARARDAGKTSTIVILPVVFDNPQSLALSQSERTALDLLVKASERIGSPVFDLKQMDKNFSDWSKGYKYQEKFTNACSSEFSMLGATSACGGGAFAAGICAAILSFLSIVYFGVIGNLALVMLISAPMMLASVFALSYLKLKGLNDNGQRLAGQVVGLKRYMEDFSDFRDRGVADMTLWGRYMVYATAFGISEKAMKQLLKAYPQLADPNWLDANASDSLLYWSYRSWYFNHYYGGPGSIDVNATDFSPSANFGDIGAQLESGFADIQSTISAASPSGSFSGSGGSFSGGGFGGSSGGSGGGSFGGR</sequence>
<reference evidence="4 5" key="1">
    <citation type="journal article" date="2015" name="Genome Announc.">
        <title>Complete and Assembled Genome Sequence of Bifidobacterium kashiwanohense PV20-2, Isolated from the Feces of an Anemic Kenyan Infant.</title>
        <authorList>
            <person name="Vazquez-Gutierrez P."/>
            <person name="Lacroix C."/>
            <person name="Chassard C."/>
            <person name="Klumpp J."/>
            <person name="Jans C."/>
            <person name="Stevens M.J."/>
        </authorList>
    </citation>
    <scope>NUCLEOTIDE SEQUENCE [LARGE SCALE GENOMIC DNA]</scope>
    <source>
        <strain evidence="4 5">PV20-2</strain>
    </source>
</reference>
<dbReference type="AlphaFoldDB" id="A0A0A7I4R0"/>
<organism evidence="4 5">
    <name type="scientific">Bifidobacterium catenulatum PV20-2</name>
    <dbReference type="NCBI Taxonomy" id="1447716"/>
    <lineage>
        <taxon>Bacteria</taxon>
        <taxon>Bacillati</taxon>
        <taxon>Actinomycetota</taxon>
        <taxon>Actinomycetes</taxon>
        <taxon>Bifidobacteriales</taxon>
        <taxon>Bifidobacteriaceae</taxon>
        <taxon>Bifidobacterium</taxon>
    </lineage>
</organism>
<evidence type="ECO:0008006" key="6">
    <source>
        <dbReference type="Google" id="ProtNLM"/>
    </source>
</evidence>
<evidence type="ECO:0000259" key="3">
    <source>
        <dbReference type="Pfam" id="PF20990"/>
    </source>
</evidence>
<name>A0A0A7I4R0_9BIFI</name>
<keyword evidence="1" id="KW-0472">Membrane</keyword>
<evidence type="ECO:0000256" key="1">
    <source>
        <dbReference type="SAM" id="Phobius"/>
    </source>
</evidence>
<feature type="transmembrane region" description="Helical" evidence="1">
    <location>
        <begin position="12"/>
        <end position="33"/>
    </location>
</feature>
<feature type="transmembrane region" description="Helical" evidence="1">
    <location>
        <begin position="318"/>
        <end position="340"/>
    </location>
</feature>
<proteinExistence type="predicted"/>
<feature type="transmembrane region" description="Helical" evidence="1">
    <location>
        <begin position="518"/>
        <end position="541"/>
    </location>
</feature>
<evidence type="ECO:0000313" key="4">
    <source>
        <dbReference type="EMBL" id="AIZ13919.1"/>
    </source>
</evidence>
<dbReference type="Proteomes" id="UP000030625">
    <property type="component" value="Chromosome"/>
</dbReference>
<keyword evidence="1" id="KW-1133">Transmembrane helix</keyword>
<dbReference type="HOGENOM" id="CLU_022361_0_0_11"/>
<dbReference type="RefSeq" id="WP_039196988.1">
    <property type="nucleotide sequence ID" value="NZ_CP007456.1"/>
</dbReference>
<feature type="domain" description="DUF2207" evidence="2">
    <location>
        <begin position="44"/>
        <end position="275"/>
    </location>
</feature>
<gene>
    <name evidence="4" type="ORF">AH68_01505</name>
</gene>
<dbReference type="Pfam" id="PF09972">
    <property type="entry name" value="DUF2207"/>
    <property type="match status" value="1"/>
</dbReference>
<protein>
    <recommendedName>
        <fullName evidence="6">DUF2207 domain-containing protein</fullName>
    </recommendedName>
</protein>
<dbReference type="Pfam" id="PF20990">
    <property type="entry name" value="DUF2207_C"/>
    <property type="match status" value="1"/>
</dbReference>
<dbReference type="KEGG" id="bka:AH68_01505"/>
<keyword evidence="1" id="KW-0812">Transmembrane</keyword>
<dbReference type="InterPro" id="IPR018702">
    <property type="entry name" value="DUF2207"/>
</dbReference>
<dbReference type="EMBL" id="CP007456">
    <property type="protein sequence ID" value="AIZ13919.1"/>
    <property type="molecule type" value="Genomic_DNA"/>
</dbReference>
<dbReference type="OrthoDB" id="3223373at2"/>
<dbReference type="STRING" id="1447716.AH68_01505"/>
<evidence type="ECO:0000259" key="2">
    <source>
        <dbReference type="Pfam" id="PF09972"/>
    </source>
</evidence>
<dbReference type="InterPro" id="IPR048389">
    <property type="entry name" value="YciQ-like_C"/>
</dbReference>
<accession>A0A0A7I4R0</accession>